<dbReference type="EMBL" id="NOWF01000003">
    <property type="protein sequence ID" value="OYD08568.1"/>
    <property type="molecule type" value="Genomic_DNA"/>
</dbReference>
<dbReference type="Pfam" id="PF00692">
    <property type="entry name" value="dUTPase"/>
    <property type="match status" value="1"/>
</dbReference>
<proteinExistence type="inferred from homology"/>
<dbReference type="CDD" id="cd07557">
    <property type="entry name" value="trimeric_dUTPase"/>
    <property type="match status" value="1"/>
</dbReference>
<gene>
    <name evidence="7" type="ORF">CHM34_07005</name>
</gene>
<dbReference type="SUPFAM" id="SSF51283">
    <property type="entry name" value="dUTPase-like"/>
    <property type="match status" value="1"/>
</dbReference>
<protein>
    <recommendedName>
        <fullName evidence="2">dUTP diphosphatase</fullName>
        <ecNumber evidence="2">3.6.1.23</ecNumber>
    </recommendedName>
</protein>
<name>A0A235B8C3_9BACL</name>
<dbReference type="InterPro" id="IPR036157">
    <property type="entry name" value="dUTPase-like_sf"/>
</dbReference>
<evidence type="ECO:0000256" key="4">
    <source>
        <dbReference type="ARBA" id="ARBA00023080"/>
    </source>
</evidence>
<dbReference type="PANTHER" id="PTHR11241:SF0">
    <property type="entry name" value="DEOXYURIDINE 5'-TRIPHOSPHATE NUCLEOTIDOHYDROLASE"/>
    <property type="match status" value="1"/>
</dbReference>
<dbReference type="PANTHER" id="PTHR11241">
    <property type="entry name" value="DEOXYURIDINE 5'-TRIPHOSPHATE NUCLEOTIDOHYDROLASE"/>
    <property type="match status" value="1"/>
</dbReference>
<evidence type="ECO:0000256" key="5">
    <source>
        <dbReference type="ARBA" id="ARBA00047686"/>
    </source>
</evidence>
<sequence>MSGYNYPEREYYKQNRAGQWVKKPYDVRVKVKKVKEDAVIPQYATYGSAGFDLVAAEDVVIEPGETKLVPTGLAFEIPVGYEMQVRMRSGIAKRTNLRLPNAVGTIDSDYRGEVFMMFENTIFCGPLTQVYDINGVAPHDDIARYRKGTHLIRKGDRVAQGVIVPVMRALFVESDELSGTKRGEGGFGSTGTRK</sequence>
<dbReference type="OrthoDB" id="9809956at2"/>
<feature type="domain" description="dUTPase-like" evidence="6">
    <location>
        <begin position="38"/>
        <end position="120"/>
    </location>
</feature>
<dbReference type="EC" id="3.6.1.23" evidence="2"/>
<organism evidence="7 8">
    <name type="scientific">Paludifilum halophilum</name>
    <dbReference type="NCBI Taxonomy" id="1642702"/>
    <lineage>
        <taxon>Bacteria</taxon>
        <taxon>Bacillati</taxon>
        <taxon>Bacillota</taxon>
        <taxon>Bacilli</taxon>
        <taxon>Bacillales</taxon>
        <taxon>Thermoactinomycetaceae</taxon>
        <taxon>Paludifilum</taxon>
    </lineage>
</organism>
<evidence type="ECO:0000256" key="1">
    <source>
        <dbReference type="ARBA" id="ARBA00006581"/>
    </source>
</evidence>
<keyword evidence="4" id="KW-0546">Nucleotide metabolism</keyword>
<reference evidence="7 8" key="1">
    <citation type="submission" date="2017-07" db="EMBL/GenBank/DDBJ databases">
        <title>The genome sequence of Paludifilum halophilum highlights mechanisms for microbial adaptation to high salt environemnts.</title>
        <authorList>
            <person name="Belbahri L."/>
        </authorList>
    </citation>
    <scope>NUCLEOTIDE SEQUENCE [LARGE SCALE GENOMIC DNA]</scope>
    <source>
        <strain evidence="7 8">DSM 102817</strain>
    </source>
</reference>
<dbReference type="NCBIfam" id="NF001862">
    <property type="entry name" value="PRK00601.1"/>
    <property type="match status" value="1"/>
</dbReference>
<evidence type="ECO:0000256" key="3">
    <source>
        <dbReference type="ARBA" id="ARBA00022801"/>
    </source>
</evidence>
<evidence type="ECO:0000313" key="7">
    <source>
        <dbReference type="EMBL" id="OYD08568.1"/>
    </source>
</evidence>
<comment type="catalytic activity">
    <reaction evidence="5">
        <text>dUTP + H2O = dUMP + diphosphate + H(+)</text>
        <dbReference type="Rhea" id="RHEA:10248"/>
        <dbReference type="ChEBI" id="CHEBI:15377"/>
        <dbReference type="ChEBI" id="CHEBI:15378"/>
        <dbReference type="ChEBI" id="CHEBI:33019"/>
        <dbReference type="ChEBI" id="CHEBI:61555"/>
        <dbReference type="ChEBI" id="CHEBI:246422"/>
        <dbReference type="EC" id="3.6.1.23"/>
    </reaction>
</comment>
<comment type="similarity">
    <text evidence="1">Belongs to the dUTPase family.</text>
</comment>
<keyword evidence="3" id="KW-0378">Hydrolase</keyword>
<dbReference type="GO" id="GO:0000287">
    <property type="term" value="F:magnesium ion binding"/>
    <property type="evidence" value="ECO:0007669"/>
    <property type="project" value="InterPro"/>
</dbReference>
<evidence type="ECO:0000313" key="8">
    <source>
        <dbReference type="Proteomes" id="UP000215459"/>
    </source>
</evidence>
<accession>A0A235B8C3</accession>
<dbReference type="AlphaFoldDB" id="A0A235B8C3"/>
<dbReference type="Proteomes" id="UP000215459">
    <property type="component" value="Unassembled WGS sequence"/>
</dbReference>
<dbReference type="RefSeq" id="WP_094263873.1">
    <property type="nucleotide sequence ID" value="NZ_NOWF01000003.1"/>
</dbReference>
<comment type="caution">
    <text evidence="7">The sequence shown here is derived from an EMBL/GenBank/DDBJ whole genome shotgun (WGS) entry which is preliminary data.</text>
</comment>
<keyword evidence="8" id="KW-1185">Reference proteome</keyword>
<dbReference type="InterPro" id="IPR033704">
    <property type="entry name" value="dUTPase_trimeric"/>
</dbReference>
<dbReference type="GO" id="GO:0006226">
    <property type="term" value="P:dUMP biosynthetic process"/>
    <property type="evidence" value="ECO:0007669"/>
    <property type="project" value="InterPro"/>
</dbReference>
<dbReference type="GO" id="GO:0046081">
    <property type="term" value="P:dUTP catabolic process"/>
    <property type="evidence" value="ECO:0007669"/>
    <property type="project" value="InterPro"/>
</dbReference>
<dbReference type="Gene3D" id="2.70.40.10">
    <property type="match status" value="1"/>
</dbReference>
<dbReference type="InterPro" id="IPR008181">
    <property type="entry name" value="dUTPase"/>
</dbReference>
<dbReference type="GO" id="GO:0004170">
    <property type="term" value="F:dUTP diphosphatase activity"/>
    <property type="evidence" value="ECO:0007669"/>
    <property type="project" value="UniProtKB-EC"/>
</dbReference>
<dbReference type="InterPro" id="IPR029054">
    <property type="entry name" value="dUTPase-like"/>
</dbReference>
<evidence type="ECO:0000256" key="2">
    <source>
        <dbReference type="ARBA" id="ARBA00012379"/>
    </source>
</evidence>
<evidence type="ECO:0000259" key="6">
    <source>
        <dbReference type="Pfam" id="PF00692"/>
    </source>
</evidence>
<dbReference type="NCBIfam" id="TIGR00576">
    <property type="entry name" value="dut"/>
    <property type="match status" value="1"/>
</dbReference>